<dbReference type="Gene3D" id="3.40.190.170">
    <property type="entry name" value="Bacterial extracellular solute-binding protein, family 7"/>
    <property type="match status" value="1"/>
</dbReference>
<accession>A0A381XJL4</accession>
<protein>
    <submittedName>
        <fullName evidence="4">Uncharacterized protein</fullName>
    </submittedName>
</protein>
<comment type="similarity">
    <text evidence="1">Belongs to the bacterial solute-binding protein 7 family.</text>
</comment>
<dbReference type="InterPro" id="IPR018389">
    <property type="entry name" value="DctP_fam"/>
</dbReference>
<evidence type="ECO:0000256" key="2">
    <source>
        <dbReference type="ARBA" id="ARBA00022448"/>
    </source>
</evidence>
<dbReference type="PANTHER" id="PTHR33376:SF7">
    <property type="entry name" value="C4-DICARBOXYLATE-BINDING PROTEIN DCTB"/>
    <property type="match status" value="1"/>
</dbReference>
<dbReference type="NCBIfam" id="NF037995">
    <property type="entry name" value="TRAP_S1"/>
    <property type="match status" value="1"/>
</dbReference>
<keyword evidence="2" id="KW-0813">Transport</keyword>
<dbReference type="NCBIfam" id="TIGR00787">
    <property type="entry name" value="dctP"/>
    <property type="match status" value="1"/>
</dbReference>
<evidence type="ECO:0000256" key="1">
    <source>
        <dbReference type="ARBA" id="ARBA00009023"/>
    </source>
</evidence>
<dbReference type="Pfam" id="PF03480">
    <property type="entry name" value="DctP"/>
    <property type="match status" value="1"/>
</dbReference>
<dbReference type="EMBL" id="UINC01015374">
    <property type="protein sequence ID" value="SVA64790.1"/>
    <property type="molecule type" value="Genomic_DNA"/>
</dbReference>
<dbReference type="GO" id="GO:0055085">
    <property type="term" value="P:transmembrane transport"/>
    <property type="evidence" value="ECO:0007669"/>
    <property type="project" value="InterPro"/>
</dbReference>
<dbReference type="InterPro" id="IPR038404">
    <property type="entry name" value="TRAP_DctP_sf"/>
</dbReference>
<proteinExistence type="inferred from homology"/>
<dbReference type="CDD" id="cd13603">
    <property type="entry name" value="PBP2_TRAP_Siap_TeaA_like"/>
    <property type="match status" value="1"/>
</dbReference>
<dbReference type="GO" id="GO:0030288">
    <property type="term" value="C:outer membrane-bounded periplasmic space"/>
    <property type="evidence" value="ECO:0007669"/>
    <property type="project" value="InterPro"/>
</dbReference>
<name>A0A381XJL4_9ZZZZ</name>
<organism evidence="4">
    <name type="scientific">marine metagenome</name>
    <dbReference type="NCBI Taxonomy" id="408172"/>
    <lineage>
        <taxon>unclassified sequences</taxon>
        <taxon>metagenomes</taxon>
        <taxon>ecological metagenomes</taxon>
    </lineage>
</organism>
<dbReference type="PANTHER" id="PTHR33376">
    <property type="match status" value="1"/>
</dbReference>
<sequence length="341" mass="38791">MKNKTYFRAIRFTLIFSVLATILSCTKKEDGYTFKYSNEQPQNAIRSQSMLFFKEKLEKETNGKIKVELFFSGILGNERELMDLVSTGALQGTRGGFFNDANPKFSLLTLPFLISNWEEASRLVNSPFMKRINDGARINGFHVPATGISQGFRAHTNNIRPIKHPNDFAGLKMRVPMQDVFIQTAKAFGANPQELAAIDIYQALQTGVIDGQDNPPSNIWDFKIHEVSKYLTVTNYATGPDPFIVNLDWYNTLPPSLKMIFDNIARETINKSDQLNKDKESEYLKKLNNFLSINYIAGKDLIPFQEAVKPVYDYFIDKGLFTQNEIDLAKNIAQNINVNQK</sequence>
<gene>
    <name evidence="4" type="ORF">METZ01_LOCUS117644</name>
</gene>
<evidence type="ECO:0000256" key="3">
    <source>
        <dbReference type="ARBA" id="ARBA00022729"/>
    </source>
</evidence>
<reference evidence="4" key="1">
    <citation type="submission" date="2018-05" db="EMBL/GenBank/DDBJ databases">
        <authorList>
            <person name="Lanie J.A."/>
            <person name="Ng W.-L."/>
            <person name="Kazmierczak K.M."/>
            <person name="Andrzejewski T.M."/>
            <person name="Davidsen T.M."/>
            <person name="Wayne K.J."/>
            <person name="Tettelin H."/>
            <person name="Glass J.I."/>
            <person name="Rusch D."/>
            <person name="Podicherti R."/>
            <person name="Tsui H.-C.T."/>
            <person name="Winkler M.E."/>
        </authorList>
    </citation>
    <scope>NUCLEOTIDE SEQUENCE</scope>
</reference>
<evidence type="ECO:0000313" key="4">
    <source>
        <dbReference type="EMBL" id="SVA64790.1"/>
    </source>
</evidence>
<dbReference type="PIRSF" id="PIRSF006470">
    <property type="entry name" value="DctB"/>
    <property type="match status" value="1"/>
</dbReference>
<keyword evidence="3" id="KW-0732">Signal</keyword>
<dbReference type="InterPro" id="IPR004682">
    <property type="entry name" value="TRAP_DctP"/>
</dbReference>
<dbReference type="PROSITE" id="PS51257">
    <property type="entry name" value="PROKAR_LIPOPROTEIN"/>
    <property type="match status" value="1"/>
</dbReference>
<dbReference type="AlphaFoldDB" id="A0A381XJL4"/>